<dbReference type="EMBL" id="JBJKFK010004024">
    <property type="protein sequence ID" value="KAL3309354.1"/>
    <property type="molecule type" value="Genomic_DNA"/>
</dbReference>
<evidence type="ECO:0000313" key="1">
    <source>
        <dbReference type="EMBL" id="KAL3309354.1"/>
    </source>
</evidence>
<reference evidence="1 2" key="1">
    <citation type="submission" date="2024-11" db="EMBL/GenBank/DDBJ databases">
        <title>Adaptive evolution of stress response genes in parasites aligns with host niche diversity.</title>
        <authorList>
            <person name="Hahn C."/>
            <person name="Resl P."/>
        </authorList>
    </citation>
    <scope>NUCLEOTIDE SEQUENCE [LARGE SCALE GENOMIC DNA]</scope>
    <source>
        <strain evidence="1">EGGRZ-B1_66</strain>
        <tissue evidence="1">Body</tissue>
    </source>
</reference>
<dbReference type="AlphaFoldDB" id="A0ABD2PQ39"/>
<name>A0ABD2PQ39_9PLAT</name>
<accession>A0ABD2PQ39</accession>
<comment type="caution">
    <text evidence="1">The sequence shown here is derived from an EMBL/GenBank/DDBJ whole genome shotgun (WGS) entry which is preliminary data.</text>
</comment>
<proteinExistence type="predicted"/>
<sequence length="105" mass="11522">MDGSDAKLLLDVEGNVVLAMSFSLGTPAGSNAGKICYKVNEYRSRTSSLNSRIECLTMRSDGMTSESRPTLIKQIHDEKMSLPSALAQFDSQILWSLPNKMYVSS</sequence>
<evidence type="ECO:0000313" key="2">
    <source>
        <dbReference type="Proteomes" id="UP001626550"/>
    </source>
</evidence>
<dbReference type="Proteomes" id="UP001626550">
    <property type="component" value="Unassembled WGS sequence"/>
</dbReference>
<protein>
    <submittedName>
        <fullName evidence="1">Uncharacterized protein</fullName>
    </submittedName>
</protein>
<gene>
    <name evidence="1" type="ORF">Ciccas_012099</name>
</gene>
<keyword evidence="2" id="KW-1185">Reference proteome</keyword>
<organism evidence="1 2">
    <name type="scientific">Cichlidogyrus casuarinus</name>
    <dbReference type="NCBI Taxonomy" id="1844966"/>
    <lineage>
        <taxon>Eukaryota</taxon>
        <taxon>Metazoa</taxon>
        <taxon>Spiralia</taxon>
        <taxon>Lophotrochozoa</taxon>
        <taxon>Platyhelminthes</taxon>
        <taxon>Monogenea</taxon>
        <taxon>Monopisthocotylea</taxon>
        <taxon>Dactylogyridea</taxon>
        <taxon>Ancyrocephalidae</taxon>
        <taxon>Cichlidogyrus</taxon>
    </lineage>
</organism>